<dbReference type="PANTHER" id="PTHR42957:SF1">
    <property type="entry name" value="HELICASE MJ1565-RELATED"/>
    <property type="match status" value="1"/>
</dbReference>
<gene>
    <name evidence="3" type="ORF">IHQ72_34925</name>
</gene>
<keyword evidence="3" id="KW-0547">Nucleotide-binding</keyword>
<protein>
    <submittedName>
        <fullName evidence="3">ATP-binding protein</fullName>
    </submittedName>
</protein>
<feature type="compositionally biased region" description="Basic and acidic residues" evidence="1">
    <location>
        <begin position="608"/>
        <end position="618"/>
    </location>
</feature>
<dbReference type="SUPFAM" id="SSF52540">
    <property type="entry name" value="P-loop containing nucleoside triphosphate hydrolases"/>
    <property type="match status" value="1"/>
</dbReference>
<dbReference type="InterPro" id="IPR002789">
    <property type="entry name" value="HerA_central"/>
</dbReference>
<name>A0ABY5QXX3_9HYPH</name>
<keyword evidence="4" id="KW-1185">Reference proteome</keyword>
<dbReference type="PANTHER" id="PTHR42957">
    <property type="entry name" value="HELICASE MJ1565-RELATED"/>
    <property type="match status" value="1"/>
</dbReference>
<dbReference type="Proteomes" id="UP001058098">
    <property type="component" value="Chromosome"/>
</dbReference>
<dbReference type="EMBL" id="CP062229">
    <property type="protein sequence ID" value="UVC15547.1"/>
    <property type="molecule type" value="Genomic_DNA"/>
</dbReference>
<sequence length="618" mass="66941">MGISEPTYIGQVGSVSGSVVRVRLRDDLRSTLVMIAGESYRIGQIGGFLRVPLGYTHLYAVCTQIGADAAPGGVPEPPLNTPLDLDGASQLSGFRWMTIVLFGEAMGKRFERGVGQYPTVGDEVHLVTKDDLEVIYGWSQGKKGTISVGQIAGASGISADVSIPGLVSRHSAIVGSTGSGKSNLVAVLLEAASSGSFPNARIVVIDPHGEYASALGDRAYVFRVRPDTAASEKHLYVPYWALPFSELIELTLGGVQPNHEAAIRDLVLDMKVASAKLLPNPPPPETLTADSPVPFSIRQLWFDLDRFERLTFKTNSQLPADAYEPDDAGNAQLLQSAKFPAASAYNTAPYKNGKKRNLERQLDFMRIRLRDGRFSFLFEPGDYAVATTGEVNKDLDSLVREWIGHERPVSVFDVSELPSEVLPTIVGTMLRVVYDLLFWAQDLAMGGRQQPLLIVIDEAHRFVPEGSGSAAHRTLSTIAKEGRKYGTGLMLVTQRPSEVDSAVLSQCGSLIALRLTNASDRSKVGAAVPDDLGGLVDQLSSLRTGEGIFVGEVMPIPSRVRVRKAMHKPMGDDPKLPEAWQVVPRPEGKLYTKALSMWRRQTTSTEDEATKAEGDSDA</sequence>
<organism evidence="3 4">
    <name type="scientific">Mesorhizobium onobrychidis</name>
    <dbReference type="NCBI Taxonomy" id="2775404"/>
    <lineage>
        <taxon>Bacteria</taxon>
        <taxon>Pseudomonadati</taxon>
        <taxon>Pseudomonadota</taxon>
        <taxon>Alphaproteobacteria</taxon>
        <taxon>Hyphomicrobiales</taxon>
        <taxon>Phyllobacteriaceae</taxon>
        <taxon>Mesorhizobium</taxon>
    </lineage>
</organism>
<dbReference type="Pfam" id="PF01935">
    <property type="entry name" value="DUF87"/>
    <property type="match status" value="1"/>
</dbReference>
<dbReference type="GO" id="GO:0005524">
    <property type="term" value="F:ATP binding"/>
    <property type="evidence" value="ECO:0007669"/>
    <property type="project" value="UniProtKB-KW"/>
</dbReference>
<evidence type="ECO:0000313" key="3">
    <source>
        <dbReference type="EMBL" id="UVC15547.1"/>
    </source>
</evidence>
<keyword evidence="3" id="KW-0067">ATP-binding</keyword>
<dbReference type="InterPro" id="IPR027417">
    <property type="entry name" value="P-loop_NTPase"/>
</dbReference>
<evidence type="ECO:0000259" key="2">
    <source>
        <dbReference type="Pfam" id="PF01935"/>
    </source>
</evidence>
<dbReference type="InterPro" id="IPR008571">
    <property type="entry name" value="HerA-like"/>
</dbReference>
<evidence type="ECO:0000256" key="1">
    <source>
        <dbReference type="SAM" id="MobiDB-lite"/>
    </source>
</evidence>
<dbReference type="Gene3D" id="3.40.50.300">
    <property type="entry name" value="P-loop containing nucleotide triphosphate hydrolases"/>
    <property type="match status" value="2"/>
</dbReference>
<evidence type="ECO:0000313" key="4">
    <source>
        <dbReference type="Proteomes" id="UP001058098"/>
    </source>
</evidence>
<feature type="domain" description="Helicase HerA central" evidence="2">
    <location>
        <begin position="146"/>
        <end position="431"/>
    </location>
</feature>
<reference evidence="3" key="1">
    <citation type="submission" date="2020-09" db="EMBL/GenBank/DDBJ databases">
        <title>Rhizobia associated with sainfoin plants.</title>
        <authorList>
            <person name="Asharfi S."/>
            <person name="Kuzmanovic N."/>
            <person name="Bunk B."/>
            <person name="Sproeer C."/>
            <person name="Becker M."/>
            <person name="Thuenen T."/>
        </authorList>
    </citation>
    <scope>NUCLEOTIDE SEQUENCE</scope>
    <source>
        <strain evidence="3">OM4</strain>
    </source>
</reference>
<accession>A0ABY5QXX3</accession>
<feature type="region of interest" description="Disordered" evidence="1">
    <location>
        <begin position="599"/>
        <end position="618"/>
    </location>
</feature>
<proteinExistence type="predicted"/>